<dbReference type="RefSeq" id="WP_105245411.1">
    <property type="nucleotide sequence ID" value="NZ_PSZM01000001.1"/>
</dbReference>
<dbReference type="GO" id="GO:0003955">
    <property type="term" value="F:NAD(P)H dehydrogenase (quinone) activity"/>
    <property type="evidence" value="ECO:0007669"/>
    <property type="project" value="TreeGrafter"/>
</dbReference>
<dbReference type="InterPro" id="IPR003680">
    <property type="entry name" value="Flavodoxin_fold"/>
</dbReference>
<reference evidence="4 5" key="1">
    <citation type="submission" date="2018-02" db="EMBL/GenBank/DDBJ databases">
        <title>Genome sequences of Apibacter spp., gut symbionts of Asian honey bees.</title>
        <authorList>
            <person name="Kwong W.K."/>
            <person name="Steele M.I."/>
            <person name="Moran N.A."/>
        </authorList>
    </citation>
    <scope>NUCLEOTIDE SEQUENCE [LARGE SCALE GENOMIC DNA]</scope>
    <source>
        <strain evidence="5">wkB301</strain>
    </source>
</reference>
<accession>A0A2S8AGE9</accession>
<dbReference type="InterPro" id="IPR051545">
    <property type="entry name" value="NAD(P)H_dehydrogenase_qn"/>
</dbReference>
<dbReference type="Gene3D" id="3.40.50.360">
    <property type="match status" value="1"/>
</dbReference>
<keyword evidence="2" id="KW-0560">Oxidoreductase</keyword>
<comment type="similarity">
    <text evidence="1">Belongs to the NAD(P)H dehydrogenase (quinone) family.</text>
</comment>
<feature type="domain" description="Flavodoxin-like fold" evidence="3">
    <location>
        <begin position="2"/>
        <end position="179"/>
    </location>
</feature>
<gene>
    <name evidence="4" type="ORF">C4S77_01085</name>
</gene>
<sequence length="192" mass="22463">MKNILIINGHPNKTSLNFALAEAYYKGAKKSGAQVQLIHIRDLKFDPNLAYGYQKRMDWEPDLIKTWDAIKKADHLVWIHPVWWGGFPAIMKGFIDRVFLPGVTFQYIENSIHVDKYLKSKSARIITTLDQPGWFYHLFYGKPSINQLKKIILKFCGVSPIKVTFIEFVKKSNHLKREKWLQKIYNLGVKQK</sequence>
<dbReference type="GO" id="GO:0005829">
    <property type="term" value="C:cytosol"/>
    <property type="evidence" value="ECO:0007669"/>
    <property type="project" value="TreeGrafter"/>
</dbReference>
<dbReference type="InterPro" id="IPR029039">
    <property type="entry name" value="Flavoprotein-like_sf"/>
</dbReference>
<evidence type="ECO:0000259" key="3">
    <source>
        <dbReference type="Pfam" id="PF02525"/>
    </source>
</evidence>
<dbReference type="OrthoDB" id="652200at2"/>
<keyword evidence="5" id="KW-1185">Reference proteome</keyword>
<dbReference type="SUPFAM" id="SSF52218">
    <property type="entry name" value="Flavoproteins"/>
    <property type="match status" value="1"/>
</dbReference>
<protein>
    <submittedName>
        <fullName evidence="4">NADPH:quinone reductase</fullName>
    </submittedName>
</protein>
<comment type="caution">
    <text evidence="4">The sequence shown here is derived from an EMBL/GenBank/DDBJ whole genome shotgun (WGS) entry which is preliminary data.</text>
</comment>
<proteinExistence type="inferred from homology"/>
<dbReference type="Pfam" id="PF02525">
    <property type="entry name" value="Flavodoxin_2"/>
    <property type="match status" value="1"/>
</dbReference>
<dbReference type="Proteomes" id="UP000238042">
    <property type="component" value="Unassembled WGS sequence"/>
</dbReference>
<name>A0A2S8AGE9_9FLAO</name>
<dbReference type="PANTHER" id="PTHR10204">
    <property type="entry name" value="NAD P H OXIDOREDUCTASE-RELATED"/>
    <property type="match status" value="1"/>
</dbReference>
<dbReference type="PANTHER" id="PTHR10204:SF34">
    <property type="entry name" value="NAD(P)H DEHYDROGENASE [QUINONE] 1 ISOFORM 1"/>
    <property type="match status" value="1"/>
</dbReference>
<evidence type="ECO:0000313" key="4">
    <source>
        <dbReference type="EMBL" id="PQL95419.1"/>
    </source>
</evidence>
<evidence type="ECO:0000256" key="2">
    <source>
        <dbReference type="ARBA" id="ARBA00023002"/>
    </source>
</evidence>
<organism evidence="4 5">
    <name type="scientific">Apibacter adventoris</name>
    <dbReference type="NCBI Taxonomy" id="1679466"/>
    <lineage>
        <taxon>Bacteria</taxon>
        <taxon>Pseudomonadati</taxon>
        <taxon>Bacteroidota</taxon>
        <taxon>Flavobacteriia</taxon>
        <taxon>Flavobacteriales</taxon>
        <taxon>Weeksellaceae</taxon>
        <taxon>Apibacter</taxon>
    </lineage>
</organism>
<evidence type="ECO:0000313" key="5">
    <source>
        <dbReference type="Proteomes" id="UP000238042"/>
    </source>
</evidence>
<dbReference type="AlphaFoldDB" id="A0A2S8AGE9"/>
<evidence type="ECO:0000256" key="1">
    <source>
        <dbReference type="ARBA" id="ARBA00006252"/>
    </source>
</evidence>
<dbReference type="EMBL" id="PSZM01000001">
    <property type="protein sequence ID" value="PQL95419.1"/>
    <property type="molecule type" value="Genomic_DNA"/>
</dbReference>